<feature type="transmembrane region" description="Helical" evidence="1">
    <location>
        <begin position="116"/>
        <end position="135"/>
    </location>
</feature>
<keyword evidence="1" id="KW-1133">Transmembrane helix</keyword>
<dbReference type="eggNOG" id="ENOG503310N">
    <property type="taxonomic scope" value="Bacteria"/>
</dbReference>
<keyword evidence="3" id="KW-1185">Reference proteome</keyword>
<evidence type="ECO:0000256" key="1">
    <source>
        <dbReference type="SAM" id="Phobius"/>
    </source>
</evidence>
<proteinExistence type="predicted"/>
<evidence type="ECO:0000313" key="2">
    <source>
        <dbReference type="EMBL" id="ABM11043.1"/>
    </source>
</evidence>
<dbReference type="AlphaFoldDB" id="A1T1J3"/>
<gene>
    <name evidence="2" type="ordered locus">Mvan_0193</name>
</gene>
<keyword evidence="1 2" id="KW-0812">Transmembrane</keyword>
<evidence type="ECO:0000313" key="3">
    <source>
        <dbReference type="Proteomes" id="UP000009159"/>
    </source>
</evidence>
<dbReference type="Pfam" id="PF11255">
    <property type="entry name" value="DUF3054"/>
    <property type="match status" value="1"/>
</dbReference>
<sequence>MRHRRTRIASLHQVSTEPTIDRPSTGLALKSLAADVVCVVVFCAIGRRSHAEGLTVSGIAETAWPFLSGTAAGWLLVRAWRRPTSLIPTGLVVWAATVVVAMLLRKATGQGTAMSFIVVASLTTAVLLLGWRAVVQVARRRAAHRSGI</sequence>
<dbReference type="Proteomes" id="UP000009159">
    <property type="component" value="Chromosome"/>
</dbReference>
<dbReference type="HOGENOM" id="CLU_089113_2_0_11"/>
<dbReference type="InterPro" id="IPR021414">
    <property type="entry name" value="DUF3054"/>
</dbReference>
<dbReference type="EMBL" id="CP000511">
    <property type="protein sequence ID" value="ABM11043.1"/>
    <property type="molecule type" value="Genomic_DNA"/>
</dbReference>
<dbReference type="STRING" id="350058.Mvan_0193"/>
<name>A1T1J3_MYCVP</name>
<accession>A1T1J3</accession>
<dbReference type="KEGG" id="mva:Mvan_0193"/>
<keyword evidence="1" id="KW-0472">Membrane</keyword>
<protein>
    <submittedName>
        <fullName evidence="2">Conserved transmembrane protein</fullName>
    </submittedName>
</protein>
<feature type="transmembrane region" description="Helical" evidence="1">
    <location>
        <begin position="86"/>
        <end position="104"/>
    </location>
</feature>
<reference evidence="2" key="1">
    <citation type="submission" date="2006-12" db="EMBL/GenBank/DDBJ databases">
        <title>Complete sequence of Mycobacterium vanbaalenii PYR-1.</title>
        <authorList>
            <consortium name="US DOE Joint Genome Institute"/>
            <person name="Copeland A."/>
            <person name="Lucas S."/>
            <person name="Lapidus A."/>
            <person name="Barry K."/>
            <person name="Detter J.C."/>
            <person name="Glavina del Rio T."/>
            <person name="Hammon N."/>
            <person name="Israni S."/>
            <person name="Dalin E."/>
            <person name="Tice H."/>
            <person name="Pitluck S."/>
            <person name="Singan V."/>
            <person name="Schmutz J."/>
            <person name="Larimer F."/>
            <person name="Land M."/>
            <person name="Hauser L."/>
            <person name="Kyrpides N."/>
            <person name="Anderson I.J."/>
            <person name="Miller C."/>
            <person name="Richardson P."/>
        </authorList>
    </citation>
    <scope>NUCLEOTIDE SEQUENCE [LARGE SCALE GENOMIC DNA]</scope>
    <source>
        <strain evidence="2">PYR-1</strain>
    </source>
</reference>
<organism evidence="2 3">
    <name type="scientific">Mycolicibacterium vanbaalenii (strain DSM 7251 / JCM 13017 / BCRC 16820 / KCTC 9966 / NRRL B-24157 / PYR-1)</name>
    <name type="common">Mycobacterium vanbaalenii</name>
    <dbReference type="NCBI Taxonomy" id="350058"/>
    <lineage>
        <taxon>Bacteria</taxon>
        <taxon>Bacillati</taxon>
        <taxon>Actinomycetota</taxon>
        <taxon>Actinomycetes</taxon>
        <taxon>Mycobacteriales</taxon>
        <taxon>Mycobacteriaceae</taxon>
        <taxon>Mycolicibacterium</taxon>
    </lineage>
</organism>